<dbReference type="SUPFAM" id="SSF55931">
    <property type="entry name" value="Glutamine synthetase/guanido kinase"/>
    <property type="match status" value="1"/>
</dbReference>
<dbReference type="EMBL" id="JAGKSP010000002">
    <property type="protein sequence ID" value="MBP3962667.1"/>
    <property type="molecule type" value="Genomic_DNA"/>
</dbReference>
<evidence type="ECO:0000313" key="2">
    <source>
        <dbReference type="Proteomes" id="UP000673394"/>
    </source>
</evidence>
<evidence type="ECO:0000313" key="1">
    <source>
        <dbReference type="EMBL" id="MBP3962667.1"/>
    </source>
</evidence>
<dbReference type="InterPro" id="IPR022025">
    <property type="entry name" value="Amidoligase_2"/>
</dbReference>
<protein>
    <submittedName>
        <fullName evidence="1">Amidoligase family protein</fullName>
    </submittedName>
</protein>
<keyword evidence="2" id="KW-1185">Reference proteome</keyword>
<dbReference type="InterPro" id="IPR014746">
    <property type="entry name" value="Gln_synth/guanido_kin_cat_dom"/>
</dbReference>
<dbReference type="Pfam" id="PF12224">
    <property type="entry name" value="Amidoligase_2"/>
    <property type="match status" value="1"/>
</dbReference>
<proteinExistence type="predicted"/>
<organism evidence="1 2">
    <name type="scientific">Paenibacillus lignilyticus</name>
    <dbReference type="NCBI Taxonomy" id="1172615"/>
    <lineage>
        <taxon>Bacteria</taxon>
        <taxon>Bacillati</taxon>
        <taxon>Bacillota</taxon>
        <taxon>Bacilli</taxon>
        <taxon>Bacillales</taxon>
        <taxon>Paenibacillaceae</taxon>
        <taxon>Paenibacillus</taxon>
    </lineage>
</organism>
<accession>A0ABS5CAF3</accession>
<sequence length="302" mass="33822">MWPKTVDWKQLKFGVEIEFIGGKPAELELLPGWEMSLNEHQLDETGIESGSELKPPPMLWEERDQIRIMLSRLQAQGATANWSCGLHVHVGLEAWGEQMVLPLLDAALTYQDTLQALLRTSEHRLLFCPPVTTAMRERFALDPSAQAVHNAGRPQSHRCGINTASWFDIGTVEIRYANGSVLVHEVLHTIELCLRFVAAIGAGTELPLDPQQFAAALQAPASGYPASIPVPRWYQERIWLEELLLPFLEPIVQKLVPNGEVHDILPVEEGLVLAIENSSGKRMKYLIEPPAEGWIVKRQLPD</sequence>
<reference evidence="1 2" key="1">
    <citation type="submission" date="2021-04" db="EMBL/GenBank/DDBJ databases">
        <title>Paenibacillus sp. DLE-14 whole genome sequence.</title>
        <authorList>
            <person name="Ham Y.J."/>
        </authorList>
    </citation>
    <scope>NUCLEOTIDE SEQUENCE [LARGE SCALE GENOMIC DNA]</scope>
    <source>
        <strain evidence="1 2">DLE-14</strain>
    </source>
</reference>
<comment type="caution">
    <text evidence="1">The sequence shown here is derived from an EMBL/GenBank/DDBJ whole genome shotgun (WGS) entry which is preliminary data.</text>
</comment>
<name>A0ABS5CAF3_9BACL</name>
<dbReference type="Proteomes" id="UP000673394">
    <property type="component" value="Unassembled WGS sequence"/>
</dbReference>
<dbReference type="RefSeq" id="WP_210657025.1">
    <property type="nucleotide sequence ID" value="NZ_JAGKSP010000002.1"/>
</dbReference>
<gene>
    <name evidence="1" type="ORF">I8J30_08120</name>
</gene>